<protein>
    <submittedName>
        <fullName evidence="1">Uncharacterized protein</fullName>
    </submittedName>
</protein>
<dbReference type="EMBL" id="MU006089">
    <property type="protein sequence ID" value="KAF2843523.1"/>
    <property type="molecule type" value="Genomic_DNA"/>
</dbReference>
<dbReference type="AlphaFoldDB" id="A0A9P4VTU1"/>
<keyword evidence="2" id="KW-1185">Reference proteome</keyword>
<gene>
    <name evidence="1" type="ORF">M501DRAFT_994468</name>
</gene>
<proteinExistence type="predicted"/>
<evidence type="ECO:0000313" key="2">
    <source>
        <dbReference type="Proteomes" id="UP000799429"/>
    </source>
</evidence>
<dbReference type="Proteomes" id="UP000799429">
    <property type="component" value="Unassembled WGS sequence"/>
</dbReference>
<accession>A0A9P4VTU1</accession>
<reference evidence="1" key="1">
    <citation type="journal article" date="2020" name="Stud. Mycol.">
        <title>101 Dothideomycetes genomes: a test case for predicting lifestyles and emergence of pathogens.</title>
        <authorList>
            <person name="Haridas S."/>
            <person name="Albert R."/>
            <person name="Binder M."/>
            <person name="Bloem J."/>
            <person name="Labutti K."/>
            <person name="Salamov A."/>
            <person name="Andreopoulos B."/>
            <person name="Baker S."/>
            <person name="Barry K."/>
            <person name="Bills G."/>
            <person name="Bluhm B."/>
            <person name="Cannon C."/>
            <person name="Castanera R."/>
            <person name="Culley D."/>
            <person name="Daum C."/>
            <person name="Ezra D."/>
            <person name="Gonzalez J."/>
            <person name="Henrissat B."/>
            <person name="Kuo A."/>
            <person name="Liang C."/>
            <person name="Lipzen A."/>
            <person name="Lutzoni F."/>
            <person name="Magnuson J."/>
            <person name="Mondo S."/>
            <person name="Nolan M."/>
            <person name="Ohm R."/>
            <person name="Pangilinan J."/>
            <person name="Park H.-J."/>
            <person name="Ramirez L."/>
            <person name="Alfaro M."/>
            <person name="Sun H."/>
            <person name="Tritt A."/>
            <person name="Yoshinaga Y."/>
            <person name="Zwiers L.-H."/>
            <person name="Turgeon B."/>
            <person name="Goodwin S."/>
            <person name="Spatafora J."/>
            <person name="Crous P."/>
            <person name="Grigoriev I."/>
        </authorList>
    </citation>
    <scope>NUCLEOTIDE SEQUENCE</scope>
    <source>
        <strain evidence="1">CBS 101060</strain>
    </source>
</reference>
<name>A0A9P4VTU1_9PEZI</name>
<sequence>MNCATLRITAHVYIRVQVIGQNYLTFIFALPPSFFRPPIGTSRMELKDDKQVQYRFSHRSTSLCIASSLS</sequence>
<comment type="caution">
    <text evidence="1">The sequence shown here is derived from an EMBL/GenBank/DDBJ whole genome shotgun (WGS) entry which is preliminary data.</text>
</comment>
<evidence type="ECO:0000313" key="1">
    <source>
        <dbReference type="EMBL" id="KAF2843523.1"/>
    </source>
</evidence>
<organism evidence="1 2">
    <name type="scientific">Patellaria atrata CBS 101060</name>
    <dbReference type="NCBI Taxonomy" id="1346257"/>
    <lineage>
        <taxon>Eukaryota</taxon>
        <taxon>Fungi</taxon>
        <taxon>Dikarya</taxon>
        <taxon>Ascomycota</taxon>
        <taxon>Pezizomycotina</taxon>
        <taxon>Dothideomycetes</taxon>
        <taxon>Dothideomycetes incertae sedis</taxon>
        <taxon>Patellariales</taxon>
        <taxon>Patellariaceae</taxon>
        <taxon>Patellaria</taxon>
    </lineage>
</organism>